<evidence type="ECO:0000313" key="3">
    <source>
        <dbReference type="Proteomes" id="UP000272025"/>
    </source>
</evidence>
<evidence type="ECO:0000256" key="1">
    <source>
        <dbReference type="SAM" id="MobiDB-lite"/>
    </source>
</evidence>
<reference evidence="2 3" key="1">
    <citation type="journal article" date="2018" name="Mol. Ecol.">
        <title>The obligate alkalophilic soda-lake fungus Sodiomyces alkalinus has shifted to a protein diet.</title>
        <authorList>
            <person name="Grum-Grzhimaylo A.A."/>
            <person name="Falkoski D.L."/>
            <person name="van den Heuvel J."/>
            <person name="Valero-Jimenez C.A."/>
            <person name="Min B."/>
            <person name="Choi I.G."/>
            <person name="Lipzen A."/>
            <person name="Daum C.G."/>
            <person name="Aanen D.K."/>
            <person name="Tsang A."/>
            <person name="Henrissat B."/>
            <person name="Bilanenko E.N."/>
            <person name="de Vries R.P."/>
            <person name="van Kan J.A.L."/>
            <person name="Grigoriev I.V."/>
            <person name="Debets A.J.M."/>
        </authorList>
    </citation>
    <scope>NUCLEOTIDE SEQUENCE [LARGE SCALE GENOMIC DNA]</scope>
    <source>
        <strain evidence="2 3">F11</strain>
    </source>
</reference>
<dbReference type="Proteomes" id="UP000272025">
    <property type="component" value="Unassembled WGS sequence"/>
</dbReference>
<dbReference type="OrthoDB" id="5424462at2759"/>
<protein>
    <submittedName>
        <fullName evidence="2">Uncharacterized protein</fullName>
    </submittedName>
</protein>
<dbReference type="PANTHER" id="PTHR34693">
    <property type="entry name" value="PROTEIN PAR32"/>
    <property type="match status" value="1"/>
</dbReference>
<dbReference type="GeneID" id="39584059"/>
<name>A0A3N2PM66_SODAK</name>
<dbReference type="InterPro" id="IPR053203">
    <property type="entry name" value="Cisplatin_resist-associated"/>
</dbReference>
<dbReference type="RefSeq" id="XP_028463316.1">
    <property type="nucleotide sequence ID" value="XM_028615582.1"/>
</dbReference>
<sequence>MPSDLFITNPRPTAAPNAYKHTGRGGAGNTIRVRPKDTAVKTLSPTTPPAPTPTPAAPAALSCACNTDRTPGRFHTGVGGAGNVHAAGERAPNVSLDEEILRARVRELSGVGHPHHVGVGGAGNVVHREEKAGWRKGASSAWDFILKPQ</sequence>
<dbReference type="AlphaFoldDB" id="A0A3N2PM66"/>
<evidence type="ECO:0000313" key="2">
    <source>
        <dbReference type="EMBL" id="ROT35510.1"/>
    </source>
</evidence>
<proteinExistence type="predicted"/>
<organism evidence="2 3">
    <name type="scientific">Sodiomyces alkalinus (strain CBS 110278 / VKM F-3762 / F11)</name>
    <name type="common">Alkaliphilic filamentous fungus</name>
    <dbReference type="NCBI Taxonomy" id="1314773"/>
    <lineage>
        <taxon>Eukaryota</taxon>
        <taxon>Fungi</taxon>
        <taxon>Dikarya</taxon>
        <taxon>Ascomycota</taxon>
        <taxon>Pezizomycotina</taxon>
        <taxon>Sordariomycetes</taxon>
        <taxon>Hypocreomycetidae</taxon>
        <taxon>Glomerellales</taxon>
        <taxon>Plectosphaerellaceae</taxon>
        <taxon>Sodiomyces</taxon>
    </lineage>
</organism>
<dbReference type="EMBL" id="ML119061">
    <property type="protein sequence ID" value="ROT35510.1"/>
    <property type="molecule type" value="Genomic_DNA"/>
</dbReference>
<keyword evidence="3" id="KW-1185">Reference proteome</keyword>
<dbReference type="PANTHER" id="PTHR34693:SF2">
    <property type="entry name" value="DUF3602 DOMAIN-CONTAINING PROTEIN"/>
    <property type="match status" value="1"/>
</dbReference>
<gene>
    <name evidence="2" type="ORF">SODALDRAFT_68489</name>
</gene>
<accession>A0A3N2PM66</accession>
<dbReference type="Pfam" id="PF12223">
    <property type="entry name" value="DUF3602"/>
    <property type="match status" value="1"/>
</dbReference>
<dbReference type="InterPro" id="IPR022024">
    <property type="entry name" value="DUF3602"/>
</dbReference>
<feature type="region of interest" description="Disordered" evidence="1">
    <location>
        <begin position="1"/>
        <end position="31"/>
    </location>
</feature>